<dbReference type="SUPFAM" id="SSF52540">
    <property type="entry name" value="P-loop containing nucleoside triphosphate hydrolases"/>
    <property type="match status" value="1"/>
</dbReference>
<dbReference type="InterPro" id="IPR030381">
    <property type="entry name" value="G_DYNAMIN_dom"/>
</dbReference>
<feature type="domain" description="Dynamin-type G" evidence="8">
    <location>
        <begin position="124"/>
        <end position="396"/>
    </location>
</feature>
<dbReference type="GO" id="GO:0005634">
    <property type="term" value="C:nucleus"/>
    <property type="evidence" value="ECO:0007669"/>
    <property type="project" value="TreeGrafter"/>
</dbReference>
<evidence type="ECO:0000256" key="1">
    <source>
        <dbReference type="ARBA" id="ARBA00004496"/>
    </source>
</evidence>
<feature type="region of interest" description="Disordered" evidence="6">
    <location>
        <begin position="1"/>
        <end position="22"/>
    </location>
</feature>
<evidence type="ECO:0000259" key="7">
    <source>
        <dbReference type="PROSITE" id="PS51388"/>
    </source>
</evidence>
<dbReference type="SMART" id="SM00053">
    <property type="entry name" value="DYNc"/>
    <property type="match status" value="1"/>
</dbReference>
<evidence type="ECO:0000256" key="5">
    <source>
        <dbReference type="RuleBase" id="RU003932"/>
    </source>
</evidence>
<dbReference type="PANTHER" id="PTHR11566:SF225">
    <property type="entry name" value="INTERFERON-INDUCED GTP-BINDING PROTEIN MX-RELATED"/>
    <property type="match status" value="1"/>
</dbReference>
<name>A0A8C7CB74_ONCKI</name>
<dbReference type="CDD" id="cd08771">
    <property type="entry name" value="DLP_1"/>
    <property type="match status" value="1"/>
</dbReference>
<dbReference type="Pfam" id="PF01031">
    <property type="entry name" value="Dynamin_M"/>
    <property type="match status" value="1"/>
</dbReference>
<dbReference type="InterPro" id="IPR001401">
    <property type="entry name" value="Dynamin_GTPase"/>
</dbReference>
<dbReference type="SMART" id="SM00302">
    <property type="entry name" value="GED"/>
    <property type="match status" value="1"/>
</dbReference>
<dbReference type="Ensembl" id="ENSOKIT00005000352.1">
    <property type="protein sequence ID" value="ENSOKIP00005000329.1"/>
    <property type="gene ID" value="ENSOKIG00005000216.1"/>
</dbReference>
<comment type="subcellular location">
    <subcellularLocation>
        <location evidence="1">Cytoplasm</location>
    </subcellularLocation>
</comment>
<dbReference type="GO" id="GO:0016185">
    <property type="term" value="P:synaptic vesicle budding from presynaptic endocytic zone membrane"/>
    <property type="evidence" value="ECO:0007669"/>
    <property type="project" value="TreeGrafter"/>
</dbReference>
<dbReference type="GO" id="GO:0005874">
    <property type="term" value="C:microtubule"/>
    <property type="evidence" value="ECO:0007669"/>
    <property type="project" value="TreeGrafter"/>
</dbReference>
<dbReference type="AlphaFoldDB" id="A0A8C7CB74"/>
<proteinExistence type="inferred from homology"/>
<dbReference type="GO" id="GO:0005737">
    <property type="term" value="C:cytoplasm"/>
    <property type="evidence" value="ECO:0007669"/>
    <property type="project" value="UniProtKB-SubCell"/>
</dbReference>
<dbReference type="InterPro" id="IPR027417">
    <property type="entry name" value="P-loop_NTPase"/>
</dbReference>
<dbReference type="InterPro" id="IPR020850">
    <property type="entry name" value="GED_dom"/>
</dbReference>
<dbReference type="Proteomes" id="UP000694557">
    <property type="component" value="Unassembled WGS sequence"/>
</dbReference>
<dbReference type="InterPro" id="IPR000375">
    <property type="entry name" value="Dynamin_stalk"/>
</dbReference>
<dbReference type="GO" id="GO:0008017">
    <property type="term" value="F:microtubule binding"/>
    <property type="evidence" value="ECO:0007669"/>
    <property type="project" value="TreeGrafter"/>
</dbReference>
<dbReference type="InterPro" id="IPR045063">
    <property type="entry name" value="Dynamin_N"/>
</dbReference>
<dbReference type="Gene3D" id="1.20.120.1240">
    <property type="entry name" value="Dynamin, middle domain"/>
    <property type="match status" value="1"/>
</dbReference>
<dbReference type="Pfam" id="PF02212">
    <property type="entry name" value="GED"/>
    <property type="match status" value="1"/>
</dbReference>
<dbReference type="GO" id="GO:0003924">
    <property type="term" value="F:GTPase activity"/>
    <property type="evidence" value="ECO:0007669"/>
    <property type="project" value="InterPro"/>
</dbReference>
<reference evidence="9" key="2">
    <citation type="submission" date="2025-09" db="UniProtKB">
        <authorList>
            <consortium name="Ensembl"/>
        </authorList>
    </citation>
    <scope>IDENTIFICATION</scope>
</reference>
<feature type="compositionally biased region" description="Basic and acidic residues" evidence="6">
    <location>
        <begin position="1"/>
        <end position="10"/>
    </location>
</feature>
<evidence type="ECO:0000256" key="2">
    <source>
        <dbReference type="ARBA" id="ARBA00022490"/>
    </source>
</evidence>
<keyword evidence="3 5" id="KW-0547">Nucleotide-binding</keyword>
<evidence type="ECO:0000256" key="4">
    <source>
        <dbReference type="ARBA" id="ARBA00023134"/>
    </source>
</evidence>
<dbReference type="GeneTree" id="ENSGT00940000164201"/>
<dbReference type="GO" id="GO:0051607">
    <property type="term" value="P:defense response to virus"/>
    <property type="evidence" value="ECO:0007669"/>
    <property type="project" value="TreeGrafter"/>
</dbReference>
<feature type="domain" description="GED" evidence="7">
    <location>
        <begin position="617"/>
        <end position="702"/>
    </location>
</feature>
<dbReference type="Gene3D" id="3.40.50.300">
    <property type="entry name" value="P-loop containing nucleotide triphosphate hydrolases"/>
    <property type="match status" value="1"/>
</dbReference>
<dbReference type="PANTHER" id="PTHR11566">
    <property type="entry name" value="DYNAMIN"/>
    <property type="match status" value="1"/>
</dbReference>
<evidence type="ECO:0000256" key="3">
    <source>
        <dbReference type="ARBA" id="ARBA00022741"/>
    </source>
</evidence>
<dbReference type="Pfam" id="PF00350">
    <property type="entry name" value="Dynamin_N"/>
    <property type="match status" value="1"/>
</dbReference>
<gene>
    <name evidence="9" type="primary">LOC109880987</name>
</gene>
<dbReference type="PRINTS" id="PR00195">
    <property type="entry name" value="DYNAMIN"/>
</dbReference>
<dbReference type="GO" id="GO:0005525">
    <property type="term" value="F:GTP binding"/>
    <property type="evidence" value="ECO:0007669"/>
    <property type="project" value="UniProtKB-KW"/>
</dbReference>
<dbReference type="GO" id="GO:0031623">
    <property type="term" value="P:receptor internalization"/>
    <property type="evidence" value="ECO:0007669"/>
    <property type="project" value="TreeGrafter"/>
</dbReference>
<keyword evidence="4 5" id="KW-0342">GTP-binding</keyword>
<dbReference type="InterPro" id="IPR019762">
    <property type="entry name" value="Dynamin_GTPase_CS"/>
</dbReference>
<dbReference type="InterPro" id="IPR003130">
    <property type="entry name" value="GED"/>
</dbReference>
<dbReference type="FunFam" id="1.20.120.1240:FF:000007">
    <property type="entry name" value="Interferon-induced GTP-binding protein Mx1"/>
    <property type="match status" value="1"/>
</dbReference>
<evidence type="ECO:0000256" key="6">
    <source>
        <dbReference type="SAM" id="MobiDB-lite"/>
    </source>
</evidence>
<protein>
    <submittedName>
        <fullName evidence="9">Uncharacterized protein</fullName>
    </submittedName>
</protein>
<comment type="similarity">
    <text evidence="5">Belongs to the TRAFAC class dynamin-like GTPase superfamily. Dynamin/Fzo/YdjA family.</text>
</comment>
<evidence type="ECO:0000259" key="8">
    <source>
        <dbReference type="PROSITE" id="PS51718"/>
    </source>
</evidence>
<reference evidence="9" key="1">
    <citation type="submission" date="2025-08" db="UniProtKB">
        <authorList>
            <consortium name="Ensembl"/>
        </authorList>
    </citation>
    <scope>IDENTIFICATION</scope>
</reference>
<dbReference type="PROSITE" id="PS51718">
    <property type="entry name" value="G_DYNAMIN_2"/>
    <property type="match status" value="1"/>
</dbReference>
<keyword evidence="10" id="KW-1185">Reference proteome</keyword>
<evidence type="ECO:0000313" key="10">
    <source>
        <dbReference type="Proteomes" id="UP000694557"/>
    </source>
</evidence>
<organism evidence="9 10">
    <name type="scientific">Oncorhynchus kisutch</name>
    <name type="common">Coho salmon</name>
    <name type="synonym">Salmo kisutch</name>
    <dbReference type="NCBI Taxonomy" id="8019"/>
    <lineage>
        <taxon>Eukaryota</taxon>
        <taxon>Metazoa</taxon>
        <taxon>Chordata</taxon>
        <taxon>Craniata</taxon>
        <taxon>Vertebrata</taxon>
        <taxon>Euteleostomi</taxon>
        <taxon>Actinopterygii</taxon>
        <taxon>Neopterygii</taxon>
        <taxon>Teleostei</taxon>
        <taxon>Protacanthopterygii</taxon>
        <taxon>Salmoniformes</taxon>
        <taxon>Salmonidae</taxon>
        <taxon>Salmoninae</taxon>
        <taxon>Oncorhynchus</taxon>
    </lineage>
</organism>
<dbReference type="PROSITE" id="PS00410">
    <property type="entry name" value="G_DYNAMIN_1"/>
    <property type="match status" value="1"/>
</dbReference>
<evidence type="ECO:0000313" key="9">
    <source>
        <dbReference type="Ensembl" id="ENSOKIP00005000329.1"/>
    </source>
</evidence>
<sequence length="702" mass="80340">MRTKSHEITKQRTGPSPKAIHSNDRLTWTPMSSGCPFTATLVIPGKSIRLRSHTVEDVIFRVIRSSHIPTPFPANVSESVNDFKRKRDMSYDDGPSMFQDQLAEKVRPFIDLIDYMRSIGIDKELPLPTIAVVGDQSSGKSSVLETLSGVALPRGTGIVTRCPLLLKLCNDRTVKWEAVISYGGKVFEFDEPSEVVRYVEQAQNTLAGKGVGICEDLITLKITSSTVCDLSLIDLPGITRVAVKGQPEDIGVQINNLITKFIKNKRTIILVVVPCNVDIATTEALKMAQEMDPEGTRTLAILTKPDLIDPGAEKNVLEIVHNRVIFLSMGYVIVKCRVQKQIDENMSIARAIEEELEFFQNHEHFRSLVREEKATTKYLAKKLTNALFKQIKTYLPQMSEKIKEQLGEVKHSLSKLEGGPPLEPEEKRKYLIQVITDFNEQITQLSKGDIIVEENLFVLMRKEFTQWMKCLENDKSNYHRVVQQLVDEYDQEHRGSELPGFSNYRVFQHVVQKLVAKLKIPAMTTLQKIRDMVQKQFDHLSRESFKNYPYLHLVSKKNIETIQEKQSNIVKERIVEQFEMEMQVYTQDEIFHKVMLEAEAHILEEGEIADDKEQDTRSKYPELLKAYYEIVVQRLADQVPMLIRYFILKQSAKIVCSEMLDLLHRDDTDNILQEDSEIGQYRAKLQAQADRLLLANDKISSL</sequence>
<keyword evidence="2" id="KW-0963">Cytoplasm</keyword>
<dbReference type="GO" id="GO:0098793">
    <property type="term" value="C:presynapse"/>
    <property type="evidence" value="ECO:0007669"/>
    <property type="project" value="GOC"/>
</dbReference>
<dbReference type="PROSITE" id="PS51388">
    <property type="entry name" value="GED"/>
    <property type="match status" value="1"/>
</dbReference>
<accession>A0A8C7CB74</accession>
<dbReference type="GO" id="GO:0005886">
    <property type="term" value="C:plasma membrane"/>
    <property type="evidence" value="ECO:0007669"/>
    <property type="project" value="TreeGrafter"/>
</dbReference>
<dbReference type="InterPro" id="IPR022812">
    <property type="entry name" value="Dynamin"/>
</dbReference>